<protein>
    <submittedName>
        <fullName evidence="1">Uncharacterized protein</fullName>
    </submittedName>
</protein>
<dbReference type="STRING" id="225004.SAMN02745152_01857"/>
<dbReference type="Proteomes" id="UP000190395">
    <property type="component" value="Unassembled WGS sequence"/>
</dbReference>
<dbReference type="RefSeq" id="WP_078931593.1">
    <property type="nucleotide sequence ID" value="NZ_FUXC01000012.1"/>
</dbReference>
<organism evidence="1 2">
    <name type="scientific">Treponema berlinense</name>
    <dbReference type="NCBI Taxonomy" id="225004"/>
    <lineage>
        <taxon>Bacteria</taxon>
        <taxon>Pseudomonadati</taxon>
        <taxon>Spirochaetota</taxon>
        <taxon>Spirochaetia</taxon>
        <taxon>Spirochaetales</taxon>
        <taxon>Treponemataceae</taxon>
        <taxon>Treponema</taxon>
    </lineage>
</organism>
<reference evidence="1 2" key="1">
    <citation type="submission" date="2017-02" db="EMBL/GenBank/DDBJ databases">
        <authorList>
            <person name="Peterson S.W."/>
        </authorList>
    </citation>
    <scope>NUCLEOTIDE SEQUENCE [LARGE SCALE GENOMIC DNA]</scope>
    <source>
        <strain evidence="1 2">ATCC BAA-909</strain>
    </source>
</reference>
<sequence length="67" mass="7733">MLECFEIIRDLFVRDSSGKLVNLKGYRLDNVDKGYKTKANVFDLKKSIESKGFKNIPGLSESWFSKK</sequence>
<dbReference type="AlphaFoldDB" id="A0A1T4Q733"/>
<evidence type="ECO:0000313" key="1">
    <source>
        <dbReference type="EMBL" id="SJZ99341.1"/>
    </source>
</evidence>
<dbReference type="EMBL" id="FUXC01000012">
    <property type="protein sequence ID" value="SJZ99341.1"/>
    <property type="molecule type" value="Genomic_DNA"/>
</dbReference>
<dbReference type="GeneID" id="303368084"/>
<accession>A0A1T4Q733</accession>
<evidence type="ECO:0000313" key="2">
    <source>
        <dbReference type="Proteomes" id="UP000190395"/>
    </source>
</evidence>
<name>A0A1T4Q733_9SPIR</name>
<proteinExistence type="predicted"/>
<gene>
    <name evidence="1" type="ORF">SAMN02745152_01857</name>
</gene>
<keyword evidence="2" id="KW-1185">Reference proteome</keyword>